<organism evidence="2 3">
    <name type="scientific">Caerostris extrusa</name>
    <name type="common">Bark spider</name>
    <name type="synonym">Caerostris bankana</name>
    <dbReference type="NCBI Taxonomy" id="172846"/>
    <lineage>
        <taxon>Eukaryota</taxon>
        <taxon>Metazoa</taxon>
        <taxon>Ecdysozoa</taxon>
        <taxon>Arthropoda</taxon>
        <taxon>Chelicerata</taxon>
        <taxon>Arachnida</taxon>
        <taxon>Araneae</taxon>
        <taxon>Araneomorphae</taxon>
        <taxon>Entelegynae</taxon>
        <taxon>Araneoidea</taxon>
        <taxon>Araneidae</taxon>
        <taxon>Caerostris</taxon>
    </lineage>
</organism>
<dbReference type="InterPro" id="IPR002625">
    <property type="entry name" value="Smr_dom"/>
</dbReference>
<evidence type="ECO:0000313" key="3">
    <source>
        <dbReference type="Proteomes" id="UP001054945"/>
    </source>
</evidence>
<accession>A0AAV4XPC2</accession>
<dbReference type="EMBL" id="BPLR01018054">
    <property type="protein sequence ID" value="GIY96493.1"/>
    <property type="molecule type" value="Genomic_DNA"/>
</dbReference>
<evidence type="ECO:0000259" key="1">
    <source>
        <dbReference type="PROSITE" id="PS50828"/>
    </source>
</evidence>
<dbReference type="InterPro" id="IPR053020">
    <property type="entry name" value="Smr_domain_protein"/>
</dbReference>
<reference evidence="2 3" key="1">
    <citation type="submission" date="2021-06" db="EMBL/GenBank/DDBJ databases">
        <title>Caerostris extrusa draft genome.</title>
        <authorList>
            <person name="Kono N."/>
            <person name="Arakawa K."/>
        </authorList>
    </citation>
    <scope>NUCLEOTIDE SEQUENCE [LARGE SCALE GENOMIC DNA]</scope>
</reference>
<proteinExistence type="predicted"/>
<gene>
    <name evidence="2" type="ORF">CEXT_608001</name>
</gene>
<sequence>MYSHDRDIKSKTMLFTVSVDGSNNSVSKIYPIVREDAEIVQKSINSVAAELIFQEKNNMLASTTIDLHGLHESEAMEILQKLFKSKYNFNYFKIITGKGNHSRNQIPVLRNSVEKYCLEKNYVFKRAKNNEGVVEI</sequence>
<dbReference type="Proteomes" id="UP001054945">
    <property type="component" value="Unassembled WGS sequence"/>
</dbReference>
<dbReference type="PROSITE" id="PS50828">
    <property type="entry name" value="SMR"/>
    <property type="match status" value="1"/>
</dbReference>
<feature type="domain" description="Smr" evidence="1">
    <location>
        <begin position="65"/>
        <end position="136"/>
    </location>
</feature>
<name>A0AAV4XPC2_CAEEX</name>
<dbReference type="PANTHER" id="PTHR47417">
    <property type="entry name" value="SMR DOMAIN-CONTAINING PROTEIN YPL199C"/>
    <property type="match status" value="1"/>
</dbReference>
<dbReference type="PANTHER" id="PTHR47417:SF1">
    <property type="entry name" value="SMR DOMAIN-CONTAINING PROTEIN YPL199C"/>
    <property type="match status" value="1"/>
</dbReference>
<dbReference type="Gene3D" id="3.30.1370.110">
    <property type="match status" value="1"/>
</dbReference>
<dbReference type="InterPro" id="IPR036063">
    <property type="entry name" value="Smr_dom_sf"/>
</dbReference>
<dbReference type="Pfam" id="PF01713">
    <property type="entry name" value="Smr"/>
    <property type="match status" value="1"/>
</dbReference>
<comment type="caution">
    <text evidence="2">The sequence shown here is derived from an EMBL/GenBank/DDBJ whole genome shotgun (WGS) entry which is preliminary data.</text>
</comment>
<keyword evidence="3" id="KW-1185">Reference proteome</keyword>
<evidence type="ECO:0000313" key="2">
    <source>
        <dbReference type="EMBL" id="GIY96493.1"/>
    </source>
</evidence>
<dbReference type="AlphaFoldDB" id="A0AAV4XPC2"/>
<dbReference type="SUPFAM" id="SSF160443">
    <property type="entry name" value="SMR domain-like"/>
    <property type="match status" value="1"/>
</dbReference>
<dbReference type="SMART" id="SM00463">
    <property type="entry name" value="SMR"/>
    <property type="match status" value="1"/>
</dbReference>
<protein>
    <recommendedName>
        <fullName evidence="1">Smr domain-containing protein</fullName>
    </recommendedName>
</protein>